<protein>
    <submittedName>
        <fullName evidence="1">Uncharacterized protein</fullName>
    </submittedName>
</protein>
<reference evidence="1 2" key="1">
    <citation type="journal article" date="2016" name="Nat. Commun.">
        <title>Ectomycorrhizal ecology is imprinted in the genome of the dominant symbiotic fungus Cenococcum geophilum.</title>
        <authorList>
            <consortium name="DOE Joint Genome Institute"/>
            <person name="Peter M."/>
            <person name="Kohler A."/>
            <person name="Ohm R.A."/>
            <person name="Kuo A."/>
            <person name="Krutzmann J."/>
            <person name="Morin E."/>
            <person name="Arend M."/>
            <person name="Barry K.W."/>
            <person name="Binder M."/>
            <person name="Choi C."/>
            <person name="Clum A."/>
            <person name="Copeland A."/>
            <person name="Grisel N."/>
            <person name="Haridas S."/>
            <person name="Kipfer T."/>
            <person name="LaButti K."/>
            <person name="Lindquist E."/>
            <person name="Lipzen A."/>
            <person name="Maire R."/>
            <person name="Meier B."/>
            <person name="Mihaltcheva S."/>
            <person name="Molinier V."/>
            <person name="Murat C."/>
            <person name="Poggeler S."/>
            <person name="Quandt C.A."/>
            <person name="Sperisen C."/>
            <person name="Tritt A."/>
            <person name="Tisserant E."/>
            <person name="Crous P.W."/>
            <person name="Henrissat B."/>
            <person name="Nehls U."/>
            <person name="Egli S."/>
            <person name="Spatafora J.W."/>
            <person name="Grigoriev I.V."/>
            <person name="Martin F.M."/>
        </authorList>
    </citation>
    <scope>NUCLEOTIDE SEQUENCE [LARGE SCALE GENOMIC DNA]</scope>
    <source>
        <strain evidence="1 2">CBS 459.81</strain>
    </source>
</reference>
<evidence type="ECO:0000313" key="2">
    <source>
        <dbReference type="Proteomes" id="UP000250266"/>
    </source>
</evidence>
<dbReference type="AlphaFoldDB" id="A0A8E2EG39"/>
<evidence type="ECO:0000313" key="1">
    <source>
        <dbReference type="EMBL" id="OCK82888.1"/>
    </source>
</evidence>
<keyword evidence="2" id="KW-1185">Reference proteome</keyword>
<gene>
    <name evidence="1" type="ORF">K432DRAFT_205102</name>
</gene>
<dbReference type="EMBL" id="KV744875">
    <property type="protein sequence ID" value="OCK82888.1"/>
    <property type="molecule type" value="Genomic_DNA"/>
</dbReference>
<proteinExistence type="predicted"/>
<name>A0A8E2EG39_9PEZI</name>
<dbReference type="Proteomes" id="UP000250266">
    <property type="component" value="Unassembled WGS sequence"/>
</dbReference>
<accession>A0A8E2EG39</accession>
<organism evidence="1 2">
    <name type="scientific">Lepidopterella palustris CBS 459.81</name>
    <dbReference type="NCBI Taxonomy" id="1314670"/>
    <lineage>
        <taxon>Eukaryota</taxon>
        <taxon>Fungi</taxon>
        <taxon>Dikarya</taxon>
        <taxon>Ascomycota</taxon>
        <taxon>Pezizomycotina</taxon>
        <taxon>Dothideomycetes</taxon>
        <taxon>Pleosporomycetidae</taxon>
        <taxon>Mytilinidiales</taxon>
        <taxon>Argynnaceae</taxon>
        <taxon>Lepidopterella</taxon>
    </lineage>
</organism>
<sequence length="159" mass="17388">MLPLCWQPSHFRHGPVIPLPYRSSSSGNATSTSNRGAFHCFRADLGFRLSDVQKLRAFLFHPSKPEPNAINDESIPYQSASCIITPQPPQSTFPRPLPFHPSHLPLSPSPLILSPSPLILILTPHPHSLHSSSSSFPPLILILIPSTHPHPHSLPSSSS</sequence>